<protein>
    <recommendedName>
        <fullName evidence="4">ODAD1 central coiled coil region domain-containing protein</fullName>
    </recommendedName>
</protein>
<dbReference type="AlphaFoldDB" id="A0A7S0V068"/>
<sequence>MDSSREIAKLKQALKRIEVGKRSFAEESQRVIQAQKTAIDKLRKDNESYESSIAYNVKQSGIGAQLRNSSSGSSSQTAGDDSSNARQQELLELLDTFSRKVHVEHTQLDLLSQELEIRQAKALSLRKATGGSEGARAINVAGVKQIKLLEARVERATKRFNDTVASGRHVRDEIEALARRRSGVMNTISKLEREVSALHGEALSLSDAARIALEAASEADAQAAAIRAADDRERLAFEMERRELKKTQIAEKKLLEAQARRMQRALERAEGVEATKGGSDGGKGGGGQGGSVESNPEKNSGNCGSETSELSDEQFIERLAAISGLPKVTSSALPRLVSYFLNLESSNLQRFNACAQLSRRCKELDAKAAEAEANMRELQLDAVMAKQESVTLTLSRRDAAAARAKEAEDKCVLLEARMKDLHEATRYALRALGAPPVDNDEGMKFINSLKINTDLGRSNSSSSSKNEPQSKGHVGVAASALRSGSASHGAGSLAQQIGSGSISTSGLPPRPPSSIRRAALPSPGHVEGWNSYGSAHDGSREDVRDHFKTNNSNNSNSNNTYLSRPASGQGDFFKPFKASLNADDEEEDGKEGGDIKIIQSAGIVEEADNNGTQASLNNVDDEDGSQIQEGKGDASFMATSDPGDVIHLKEKQWQTLALDLSRLESRAHSLLTINKIIMGKAGGMSVSSVGSNTVGGGELSPHKGLNPMLGSKPSRLKLEASRPASRQASGAFGKTAVAVAAAAAGIVLPCSLRKGSAGSRRGGKDTSLRDAGGKSEVDSRDSDEDDDDDDDDSMPLSREQLQARIVSKMMV</sequence>
<feature type="compositionally biased region" description="Acidic residues" evidence="3">
    <location>
        <begin position="781"/>
        <end position="793"/>
    </location>
</feature>
<feature type="region of interest" description="Disordered" evidence="3">
    <location>
        <begin position="65"/>
        <end position="84"/>
    </location>
</feature>
<feature type="coiled-coil region" evidence="2">
    <location>
        <begin position="354"/>
        <end position="424"/>
    </location>
</feature>
<accession>A0A7S0V068</accession>
<reference evidence="5" key="1">
    <citation type="submission" date="2021-01" db="EMBL/GenBank/DDBJ databases">
        <authorList>
            <person name="Corre E."/>
            <person name="Pelletier E."/>
            <person name="Niang G."/>
            <person name="Scheremetjew M."/>
            <person name="Finn R."/>
            <person name="Kale V."/>
            <person name="Holt S."/>
            <person name="Cochrane G."/>
            <person name="Meng A."/>
            <person name="Brown T."/>
            <person name="Cohen L."/>
        </authorList>
    </citation>
    <scope>NUCLEOTIDE SEQUENCE</scope>
    <source>
        <strain evidence="5">SAG 63-3</strain>
    </source>
</reference>
<dbReference type="InterPro" id="IPR051876">
    <property type="entry name" value="ODA-DC/CCD"/>
</dbReference>
<dbReference type="PANTHER" id="PTHR21694:SF18">
    <property type="entry name" value="COILED-COIL DOMAIN-CONTAINING PROTEIN 63"/>
    <property type="match status" value="1"/>
</dbReference>
<feature type="compositionally biased region" description="Gly residues" evidence="3">
    <location>
        <begin position="278"/>
        <end position="290"/>
    </location>
</feature>
<feature type="compositionally biased region" description="Polar residues" evidence="3">
    <location>
        <begin position="292"/>
        <end position="308"/>
    </location>
</feature>
<feature type="compositionally biased region" description="Low complexity" evidence="3">
    <location>
        <begin position="550"/>
        <end position="559"/>
    </location>
</feature>
<proteinExistence type="predicted"/>
<name>A0A7S0V068_9CHLO</name>
<evidence type="ECO:0000259" key="4">
    <source>
        <dbReference type="Pfam" id="PF21773"/>
    </source>
</evidence>
<evidence type="ECO:0000256" key="3">
    <source>
        <dbReference type="SAM" id="MobiDB-lite"/>
    </source>
</evidence>
<feature type="compositionally biased region" description="Low complexity" evidence="3">
    <location>
        <begin position="69"/>
        <end position="82"/>
    </location>
</feature>
<feature type="compositionally biased region" description="Low complexity" evidence="3">
    <location>
        <begin position="474"/>
        <end position="523"/>
    </location>
</feature>
<feature type="domain" description="ODAD1 central coiled coil region" evidence="4">
    <location>
        <begin position="144"/>
        <end position="420"/>
    </location>
</feature>
<organism evidence="5">
    <name type="scientific">Polytomella parva</name>
    <dbReference type="NCBI Taxonomy" id="51329"/>
    <lineage>
        <taxon>Eukaryota</taxon>
        <taxon>Viridiplantae</taxon>
        <taxon>Chlorophyta</taxon>
        <taxon>core chlorophytes</taxon>
        <taxon>Chlorophyceae</taxon>
        <taxon>CS clade</taxon>
        <taxon>Chlamydomonadales</taxon>
        <taxon>Chlamydomonadaceae</taxon>
        <taxon>Polytomella</taxon>
    </lineage>
</organism>
<feature type="coiled-coil region" evidence="2">
    <location>
        <begin position="25"/>
        <end position="52"/>
    </location>
</feature>
<dbReference type="InterPro" id="IPR049258">
    <property type="entry name" value="ODAD1_CC"/>
</dbReference>
<feature type="compositionally biased region" description="Basic and acidic residues" evidence="3">
    <location>
        <begin position="537"/>
        <end position="548"/>
    </location>
</feature>
<feature type="region of interest" description="Disordered" evidence="3">
    <location>
        <begin position="455"/>
        <end position="568"/>
    </location>
</feature>
<feature type="region of interest" description="Disordered" evidence="3">
    <location>
        <begin position="267"/>
        <end position="309"/>
    </location>
</feature>
<keyword evidence="1 2" id="KW-0175">Coiled coil</keyword>
<dbReference type="PANTHER" id="PTHR21694">
    <property type="entry name" value="COILED-COIL DOMAIN-CONTAINING PROTEIN 63"/>
    <property type="match status" value="1"/>
</dbReference>
<evidence type="ECO:0000256" key="2">
    <source>
        <dbReference type="SAM" id="Coils"/>
    </source>
</evidence>
<evidence type="ECO:0000313" key="5">
    <source>
        <dbReference type="EMBL" id="CAD8773520.1"/>
    </source>
</evidence>
<evidence type="ECO:0000256" key="1">
    <source>
        <dbReference type="ARBA" id="ARBA00023054"/>
    </source>
</evidence>
<feature type="region of interest" description="Disordered" evidence="3">
    <location>
        <begin position="689"/>
        <end position="713"/>
    </location>
</feature>
<gene>
    <name evidence="5" type="ORF">PPAR00522_LOCUS9926</name>
</gene>
<feature type="compositionally biased region" description="Basic and acidic residues" evidence="3">
    <location>
        <begin position="762"/>
        <end position="780"/>
    </location>
</feature>
<dbReference type="Pfam" id="PF21773">
    <property type="entry name" value="ODAD1_CC"/>
    <property type="match status" value="1"/>
</dbReference>
<dbReference type="EMBL" id="HBFM01015676">
    <property type="protein sequence ID" value="CAD8773520.1"/>
    <property type="molecule type" value="Transcribed_RNA"/>
</dbReference>
<feature type="region of interest" description="Disordered" evidence="3">
    <location>
        <begin position="754"/>
        <end position="811"/>
    </location>
</feature>